<organism evidence="1 2">
    <name type="scientific">Delftia lacustris</name>
    <dbReference type="NCBI Taxonomy" id="558537"/>
    <lineage>
        <taxon>Bacteria</taxon>
        <taxon>Pseudomonadati</taxon>
        <taxon>Pseudomonadota</taxon>
        <taxon>Betaproteobacteria</taxon>
        <taxon>Burkholderiales</taxon>
        <taxon>Comamonadaceae</taxon>
        <taxon>Delftia</taxon>
    </lineage>
</organism>
<dbReference type="AlphaFoldDB" id="A0A1H3GCV7"/>
<reference evidence="1 2" key="1">
    <citation type="submission" date="2016-10" db="EMBL/GenBank/DDBJ databases">
        <authorList>
            <person name="de Groot N.N."/>
        </authorList>
    </citation>
    <scope>NUCLEOTIDE SEQUENCE [LARGE SCALE GENOMIC DNA]</scope>
    <source>
        <strain evidence="1 2">LMG 24775</strain>
    </source>
</reference>
<dbReference type="EMBL" id="FNPE01000002">
    <property type="protein sequence ID" value="SDY00897.1"/>
    <property type="molecule type" value="Genomic_DNA"/>
</dbReference>
<accession>A0A1H3GCV7</accession>
<evidence type="ECO:0000313" key="2">
    <source>
        <dbReference type="Proteomes" id="UP000183417"/>
    </source>
</evidence>
<protein>
    <submittedName>
        <fullName evidence="1">Uncharacterized protein</fullName>
    </submittedName>
</protein>
<dbReference type="GeneID" id="94690896"/>
<proteinExistence type="predicted"/>
<dbReference type="Proteomes" id="UP000183417">
    <property type="component" value="Unassembled WGS sequence"/>
</dbReference>
<name>A0A1H3GCV7_9BURK</name>
<gene>
    <name evidence="1" type="ORF">SAMN05421547_102155</name>
</gene>
<evidence type="ECO:0000313" key="1">
    <source>
        <dbReference type="EMBL" id="SDY00897.1"/>
    </source>
</evidence>
<sequence length="142" mass="15988">MAHALRQAWRHHGASPADWQCLAAEPGQSLPEHGAVYLLGLDWRASVTEHEGVSDGPAAQLQHWRDKLQSQSRDYVVLYGNTARQWQQLAESLRLKAPQMDWSWLPASPAQRGARLRPYGCEQCSDPDCERRLFDALRSGGD</sequence>
<dbReference type="RefSeq" id="WP_074921002.1">
    <property type="nucleotide sequence ID" value="NZ_CP141274.1"/>
</dbReference>